<name>A0A176W5Z9_MARPO</name>
<evidence type="ECO:0000313" key="3">
    <source>
        <dbReference type="Proteomes" id="UP000077202"/>
    </source>
</evidence>
<protein>
    <submittedName>
        <fullName evidence="2">Uncharacterized protein</fullName>
    </submittedName>
</protein>
<dbReference type="EMBL" id="LVLJ01001730">
    <property type="protein sequence ID" value="OAE28510.1"/>
    <property type="molecule type" value="Genomic_DNA"/>
</dbReference>
<organism evidence="2 3">
    <name type="scientific">Marchantia polymorpha subsp. ruderalis</name>
    <dbReference type="NCBI Taxonomy" id="1480154"/>
    <lineage>
        <taxon>Eukaryota</taxon>
        <taxon>Viridiplantae</taxon>
        <taxon>Streptophyta</taxon>
        <taxon>Embryophyta</taxon>
        <taxon>Marchantiophyta</taxon>
        <taxon>Marchantiopsida</taxon>
        <taxon>Marchantiidae</taxon>
        <taxon>Marchantiales</taxon>
        <taxon>Marchantiaceae</taxon>
        <taxon>Marchantia</taxon>
    </lineage>
</organism>
<keyword evidence="1" id="KW-0732">Signal</keyword>
<sequence length="181" mass="19837">MLSTRFCLHIVALSILPKHIVSQSDQAAAAAQCNSKPSGHLPVAPGVTLYKKKPAAHILLTVQDQRILLPELQLLAAAANLSVFGIQDLSLELQQWVGFSLHCLRISKAAVSPILKNSCFDLQKIELKVPLCCVKEIMFDTSTQKVVVIGHLDVQLEPSMVLNAVKKVKNRAELWKPSKNS</sequence>
<gene>
    <name evidence="2" type="ORF">AXG93_1736s1060</name>
</gene>
<keyword evidence="3" id="KW-1185">Reference proteome</keyword>
<accession>A0A176W5Z9</accession>
<dbReference type="Proteomes" id="UP000077202">
    <property type="component" value="Unassembled WGS sequence"/>
</dbReference>
<reference evidence="2" key="1">
    <citation type="submission" date="2016-03" db="EMBL/GenBank/DDBJ databases">
        <title>Mechanisms controlling the formation of the plant cell surface in tip-growing cells are functionally conserved among land plants.</title>
        <authorList>
            <person name="Honkanen S."/>
            <person name="Jones V.A."/>
            <person name="Morieri G."/>
            <person name="Champion C."/>
            <person name="Hetherington A.J."/>
            <person name="Kelly S."/>
            <person name="Saint-Marcoux D."/>
            <person name="Proust H."/>
            <person name="Prescott H."/>
            <person name="Dolan L."/>
        </authorList>
    </citation>
    <scope>NUCLEOTIDE SEQUENCE [LARGE SCALE GENOMIC DNA]</scope>
    <source>
        <tissue evidence="2">Whole gametophyte</tissue>
    </source>
</reference>
<proteinExistence type="predicted"/>
<feature type="chain" id="PRO_5008052282" evidence="1">
    <location>
        <begin position="23"/>
        <end position="181"/>
    </location>
</feature>
<dbReference type="AlphaFoldDB" id="A0A176W5Z9"/>
<feature type="signal peptide" evidence="1">
    <location>
        <begin position="1"/>
        <end position="22"/>
    </location>
</feature>
<evidence type="ECO:0000256" key="1">
    <source>
        <dbReference type="SAM" id="SignalP"/>
    </source>
</evidence>
<comment type="caution">
    <text evidence="2">The sequence shown here is derived from an EMBL/GenBank/DDBJ whole genome shotgun (WGS) entry which is preliminary data.</text>
</comment>
<evidence type="ECO:0000313" key="2">
    <source>
        <dbReference type="EMBL" id="OAE28510.1"/>
    </source>
</evidence>